<keyword evidence="3" id="KW-1185">Reference proteome</keyword>
<gene>
    <name evidence="2" type="ORF">CFP56_028901</name>
</gene>
<dbReference type="Proteomes" id="UP000237347">
    <property type="component" value="Unassembled WGS sequence"/>
</dbReference>
<dbReference type="PANTHER" id="PTHR31672">
    <property type="entry name" value="BNACNNG10540D PROTEIN"/>
    <property type="match status" value="1"/>
</dbReference>
<accession>A0AAW0JUJ5</accession>
<dbReference type="PANTHER" id="PTHR31672:SF13">
    <property type="entry name" value="F-BOX PROTEIN CPR30-LIKE"/>
    <property type="match status" value="1"/>
</dbReference>
<proteinExistence type="predicted"/>
<feature type="domain" description="F-box associated beta-propeller type 3" evidence="1">
    <location>
        <begin position="45"/>
        <end position="202"/>
    </location>
</feature>
<name>A0AAW0JUJ5_QUESU</name>
<sequence length="255" mass="29265">MLLLTSLLDLPIILKTMTSRFSKLRFIQLSFTIKGRCLRRRFTHLWRRVEFSVESVPNFGSIYEIQHEPFLFCNGALHSMAYTRRKNNTNNFILSFDINDEIFREIRLPENNLDDGVIPIGYSQDFRLAVFKGSLALIASDIGQVEDFQVTYKCVIWVMRRYGVVVVVVESWTKKTVAVKPGGPGQKFLGCTDSGQLLFFHISGRIVSYDPESGSQNEGNIGIPHPYWMGYTTDFMESLVLLDHKKKSHLNLKIS</sequence>
<dbReference type="EMBL" id="PKMF04000475">
    <property type="protein sequence ID" value="KAK7829746.1"/>
    <property type="molecule type" value="Genomic_DNA"/>
</dbReference>
<evidence type="ECO:0000313" key="2">
    <source>
        <dbReference type="EMBL" id="KAK7829746.1"/>
    </source>
</evidence>
<comment type="caution">
    <text evidence="2">The sequence shown here is derived from an EMBL/GenBank/DDBJ whole genome shotgun (WGS) entry which is preliminary data.</text>
</comment>
<dbReference type="Pfam" id="PF08268">
    <property type="entry name" value="FBA_3"/>
    <property type="match status" value="1"/>
</dbReference>
<reference evidence="2 3" key="1">
    <citation type="journal article" date="2018" name="Sci. Data">
        <title>The draft genome sequence of cork oak.</title>
        <authorList>
            <person name="Ramos A.M."/>
            <person name="Usie A."/>
            <person name="Barbosa P."/>
            <person name="Barros P.M."/>
            <person name="Capote T."/>
            <person name="Chaves I."/>
            <person name="Simoes F."/>
            <person name="Abreu I."/>
            <person name="Carrasquinho I."/>
            <person name="Faro C."/>
            <person name="Guimaraes J.B."/>
            <person name="Mendonca D."/>
            <person name="Nobrega F."/>
            <person name="Rodrigues L."/>
            <person name="Saibo N.J.M."/>
            <person name="Varela M.C."/>
            <person name="Egas C."/>
            <person name="Matos J."/>
            <person name="Miguel C.M."/>
            <person name="Oliveira M.M."/>
            <person name="Ricardo C.P."/>
            <person name="Goncalves S."/>
        </authorList>
    </citation>
    <scope>NUCLEOTIDE SEQUENCE [LARGE SCALE GENOMIC DNA]</scope>
    <source>
        <strain evidence="3">cv. HL8</strain>
    </source>
</reference>
<evidence type="ECO:0000259" key="1">
    <source>
        <dbReference type="Pfam" id="PF08268"/>
    </source>
</evidence>
<dbReference type="InterPro" id="IPR013187">
    <property type="entry name" value="F-box-assoc_dom_typ3"/>
</dbReference>
<dbReference type="InterPro" id="IPR050796">
    <property type="entry name" value="SCF_F-box_component"/>
</dbReference>
<dbReference type="AlphaFoldDB" id="A0AAW0JUJ5"/>
<evidence type="ECO:0000313" key="3">
    <source>
        <dbReference type="Proteomes" id="UP000237347"/>
    </source>
</evidence>
<organism evidence="2 3">
    <name type="scientific">Quercus suber</name>
    <name type="common">Cork oak</name>
    <dbReference type="NCBI Taxonomy" id="58331"/>
    <lineage>
        <taxon>Eukaryota</taxon>
        <taxon>Viridiplantae</taxon>
        <taxon>Streptophyta</taxon>
        <taxon>Embryophyta</taxon>
        <taxon>Tracheophyta</taxon>
        <taxon>Spermatophyta</taxon>
        <taxon>Magnoliopsida</taxon>
        <taxon>eudicotyledons</taxon>
        <taxon>Gunneridae</taxon>
        <taxon>Pentapetalae</taxon>
        <taxon>rosids</taxon>
        <taxon>fabids</taxon>
        <taxon>Fagales</taxon>
        <taxon>Fagaceae</taxon>
        <taxon>Quercus</taxon>
    </lineage>
</organism>
<protein>
    <recommendedName>
        <fullName evidence="1">F-box associated beta-propeller type 3 domain-containing protein</fullName>
    </recommendedName>
</protein>